<organism evidence="1 2">
    <name type="scientific">Vibrio genomosp. F10 str. ZF-129</name>
    <dbReference type="NCBI Taxonomy" id="1187848"/>
    <lineage>
        <taxon>Bacteria</taxon>
        <taxon>Pseudomonadati</taxon>
        <taxon>Pseudomonadota</taxon>
        <taxon>Gammaproteobacteria</taxon>
        <taxon>Vibrionales</taxon>
        <taxon>Vibrionaceae</taxon>
        <taxon>Vibrio</taxon>
    </lineage>
</organism>
<sequence>MNTGIQIVMNSFDKFFPFSQFDTEEALISHSISTLAKVSRVRRVASNEELRETIETDLEFAMIIGAPLEEYQHFVLALFGWACMNQSFNFRKDFYHVDTSLLIRGISSDTSTVVHNFTSYSKRWIQCT</sequence>
<protein>
    <submittedName>
        <fullName evidence="1">Uncharacterized protein</fullName>
    </submittedName>
</protein>
<name>A0A1E5BII9_9VIBR</name>
<dbReference type="AlphaFoldDB" id="A0A1E5BII9"/>
<dbReference type="EMBL" id="AJYQ02000020">
    <property type="protein sequence ID" value="OEE37259.1"/>
    <property type="molecule type" value="Genomic_DNA"/>
</dbReference>
<proteinExistence type="predicted"/>
<dbReference type="Proteomes" id="UP000094741">
    <property type="component" value="Unassembled WGS sequence"/>
</dbReference>
<gene>
    <name evidence="1" type="ORF">A1QO_03925</name>
</gene>
<evidence type="ECO:0000313" key="1">
    <source>
        <dbReference type="EMBL" id="OEE37259.1"/>
    </source>
</evidence>
<accession>A0A1E5BII9</accession>
<evidence type="ECO:0000313" key="2">
    <source>
        <dbReference type="Proteomes" id="UP000094741"/>
    </source>
</evidence>
<comment type="caution">
    <text evidence="1">The sequence shown here is derived from an EMBL/GenBank/DDBJ whole genome shotgun (WGS) entry which is preliminary data.</text>
</comment>
<dbReference type="STRING" id="1187848.A1QO_03925"/>
<reference evidence="1 2" key="1">
    <citation type="journal article" date="2012" name="Science">
        <title>Ecological populations of bacteria act as socially cohesive units of antibiotic production and resistance.</title>
        <authorList>
            <person name="Cordero O.X."/>
            <person name="Wildschutte H."/>
            <person name="Kirkup B."/>
            <person name="Proehl S."/>
            <person name="Ngo L."/>
            <person name="Hussain F."/>
            <person name="Le Roux F."/>
            <person name="Mincer T."/>
            <person name="Polz M.F."/>
        </authorList>
    </citation>
    <scope>NUCLEOTIDE SEQUENCE [LARGE SCALE GENOMIC DNA]</scope>
    <source>
        <strain evidence="1 2">ZF-129</strain>
    </source>
</reference>